<keyword evidence="2 6" id="KW-0812">Transmembrane</keyword>
<evidence type="ECO:0000313" key="8">
    <source>
        <dbReference type="EMBL" id="KZZ89478.1"/>
    </source>
</evidence>
<feature type="transmembrane region" description="Helical" evidence="6">
    <location>
        <begin position="164"/>
        <end position="189"/>
    </location>
</feature>
<evidence type="ECO:0000259" key="7">
    <source>
        <dbReference type="PROSITE" id="PS50850"/>
    </source>
</evidence>
<evidence type="ECO:0000256" key="4">
    <source>
        <dbReference type="ARBA" id="ARBA00023136"/>
    </source>
</evidence>
<dbReference type="SUPFAM" id="SSF103473">
    <property type="entry name" value="MFS general substrate transporter"/>
    <property type="match status" value="1"/>
</dbReference>
<feature type="compositionally biased region" description="Polar residues" evidence="5">
    <location>
        <begin position="49"/>
        <end position="69"/>
    </location>
</feature>
<dbReference type="FunFam" id="1.20.1720.10:FF:000024">
    <property type="entry name" value="MFS multidrug transporter, putative"/>
    <property type="match status" value="1"/>
</dbReference>
<protein>
    <submittedName>
        <fullName evidence="8">Multidrug resistance protein fnx1</fullName>
    </submittedName>
</protein>
<evidence type="ECO:0000256" key="3">
    <source>
        <dbReference type="ARBA" id="ARBA00022989"/>
    </source>
</evidence>
<feature type="transmembrane region" description="Helical" evidence="6">
    <location>
        <begin position="326"/>
        <end position="345"/>
    </location>
</feature>
<feature type="transmembrane region" description="Helical" evidence="6">
    <location>
        <begin position="226"/>
        <end position="244"/>
    </location>
</feature>
<feature type="transmembrane region" description="Helical" evidence="6">
    <location>
        <begin position="96"/>
        <end position="114"/>
    </location>
</feature>
<feature type="transmembrane region" description="Helical" evidence="6">
    <location>
        <begin position="366"/>
        <end position="389"/>
    </location>
</feature>
<dbReference type="InterPro" id="IPR036259">
    <property type="entry name" value="MFS_trans_sf"/>
</dbReference>
<feature type="transmembrane region" description="Helical" evidence="6">
    <location>
        <begin position="134"/>
        <end position="152"/>
    </location>
</feature>
<feature type="transmembrane region" description="Helical" evidence="6">
    <location>
        <begin position="291"/>
        <end position="314"/>
    </location>
</feature>
<dbReference type="GO" id="GO:0015174">
    <property type="term" value="F:basic amino acid transmembrane transporter activity"/>
    <property type="evidence" value="ECO:0007669"/>
    <property type="project" value="TreeGrafter"/>
</dbReference>
<feature type="domain" description="Major facilitator superfamily (MFS) profile" evidence="7">
    <location>
        <begin position="99"/>
        <end position="591"/>
    </location>
</feature>
<feature type="transmembrane region" description="Helical" evidence="6">
    <location>
        <begin position="431"/>
        <end position="449"/>
    </location>
</feature>
<feature type="compositionally biased region" description="Basic and acidic residues" evidence="5">
    <location>
        <begin position="1"/>
        <end position="11"/>
    </location>
</feature>
<dbReference type="Pfam" id="PF07690">
    <property type="entry name" value="MFS_1"/>
    <property type="match status" value="1"/>
</dbReference>
<comment type="caution">
    <text evidence="8">The sequence shown here is derived from an EMBL/GenBank/DDBJ whole genome shotgun (WGS) entry which is preliminary data.</text>
</comment>
<dbReference type="GO" id="GO:0000329">
    <property type="term" value="C:fungal-type vacuole membrane"/>
    <property type="evidence" value="ECO:0007669"/>
    <property type="project" value="TreeGrafter"/>
</dbReference>
<gene>
    <name evidence="8" type="ORF">AAP_04233</name>
</gene>
<dbReference type="PANTHER" id="PTHR23501:SF67">
    <property type="entry name" value="MFS MULTIDRUG EFFLUX TRANSPORTER (EUROFUNG)"/>
    <property type="match status" value="1"/>
</dbReference>
<dbReference type="InterPro" id="IPR020846">
    <property type="entry name" value="MFS_dom"/>
</dbReference>
<dbReference type="VEuPathDB" id="FungiDB:AAP_04233"/>
<dbReference type="EMBL" id="AZGZ01000020">
    <property type="protein sequence ID" value="KZZ89478.1"/>
    <property type="molecule type" value="Genomic_DNA"/>
</dbReference>
<evidence type="ECO:0000256" key="6">
    <source>
        <dbReference type="SAM" id="Phobius"/>
    </source>
</evidence>
<dbReference type="Proteomes" id="UP000242877">
    <property type="component" value="Unassembled WGS sequence"/>
</dbReference>
<name>A0A167X084_9EURO</name>
<dbReference type="Gene3D" id="1.20.1250.20">
    <property type="entry name" value="MFS general substrate transporter like domains"/>
    <property type="match status" value="2"/>
</dbReference>
<sequence>MSQSSERRHSATETAPLLEGQIDSYQTLDTSAKIAGKDAKDLFADQPVEAQSSSQVSDAVNHDQSSVTSPDDDDTATKSTKYSTAHHLLNISPARFWVFFPVVLFLHMVAWFDSSLMGSLHPVITSHFHAANSASWLSTSFLLSCTAFQPFFGRISDTFGRRPVYLFATSVFFLTTLWCGCAQSIGSFIAARATAGLGAGGVTSLAMVMTSDMVRVQYRGIYQSYMNLAFGIAQSLGIACGGFLADQIGWRAAFGIQLPLILVALALIVITMPDRMGPELAKNAGWTFREAVASIDILGAFILVITVASLLLGLNLGGNVYPWSHPIVITALVVFAIALPIFLHVESRAKRPAMPLEFLHKTPRSNMIFSNFFSLLAINTIQFNAPLFFQAVKLQPPTDSGLQLLGSSVALLICSVGIGFLVTWTGELKRWLVVGGVALLISSIVPTFLNENTPTWVSVLGIAPVGMGHGTALPVSTVAILALSTQQEMAVATTTLGIFRTLGSVMGVSVSSWVLQNALWFYLRRDVTGPNAAKIIEVARKSIEAIPSLEPVARAQVVRAYEQSLRVTFISGTLFSLIALLLIIGIKLPKLHK</sequence>
<accession>A0A167X084</accession>
<evidence type="ECO:0000256" key="5">
    <source>
        <dbReference type="SAM" id="MobiDB-lite"/>
    </source>
</evidence>
<keyword evidence="9" id="KW-1185">Reference proteome</keyword>
<dbReference type="PROSITE" id="PS50850">
    <property type="entry name" value="MFS"/>
    <property type="match status" value="1"/>
</dbReference>
<feature type="transmembrane region" description="Helical" evidence="6">
    <location>
        <begin position="195"/>
        <end position="214"/>
    </location>
</feature>
<dbReference type="OrthoDB" id="419537at2759"/>
<feature type="region of interest" description="Disordered" evidence="5">
    <location>
        <begin position="46"/>
        <end position="78"/>
    </location>
</feature>
<dbReference type="InterPro" id="IPR011701">
    <property type="entry name" value="MFS"/>
</dbReference>
<evidence type="ECO:0000313" key="9">
    <source>
        <dbReference type="Proteomes" id="UP000242877"/>
    </source>
</evidence>
<reference evidence="8 9" key="1">
    <citation type="journal article" date="2016" name="Genome Biol. Evol.">
        <title>Divergent and convergent evolution of fungal pathogenicity.</title>
        <authorList>
            <person name="Shang Y."/>
            <person name="Xiao G."/>
            <person name="Zheng P."/>
            <person name="Cen K."/>
            <person name="Zhan S."/>
            <person name="Wang C."/>
        </authorList>
    </citation>
    <scope>NUCLEOTIDE SEQUENCE [LARGE SCALE GENOMIC DNA]</scope>
    <source>
        <strain evidence="8 9">ARSEF 7405</strain>
    </source>
</reference>
<feature type="region of interest" description="Disordered" evidence="5">
    <location>
        <begin position="1"/>
        <end position="22"/>
    </location>
</feature>
<feature type="transmembrane region" description="Helical" evidence="6">
    <location>
        <begin position="455"/>
        <end position="483"/>
    </location>
</feature>
<feature type="transmembrane region" description="Helical" evidence="6">
    <location>
        <begin position="250"/>
        <end position="270"/>
    </location>
</feature>
<keyword evidence="4 6" id="KW-0472">Membrane</keyword>
<evidence type="ECO:0000256" key="2">
    <source>
        <dbReference type="ARBA" id="ARBA00022692"/>
    </source>
</evidence>
<evidence type="ECO:0000256" key="1">
    <source>
        <dbReference type="ARBA" id="ARBA00004141"/>
    </source>
</evidence>
<proteinExistence type="predicted"/>
<feature type="transmembrane region" description="Helical" evidence="6">
    <location>
        <begin position="567"/>
        <end position="586"/>
    </location>
</feature>
<comment type="subcellular location">
    <subcellularLocation>
        <location evidence="1">Membrane</location>
        <topology evidence="1">Multi-pass membrane protein</topology>
    </subcellularLocation>
</comment>
<dbReference type="AlphaFoldDB" id="A0A167X084"/>
<feature type="transmembrane region" description="Helical" evidence="6">
    <location>
        <begin position="401"/>
        <end position="424"/>
    </location>
</feature>
<organism evidence="8 9">
    <name type="scientific">Ascosphaera apis ARSEF 7405</name>
    <dbReference type="NCBI Taxonomy" id="392613"/>
    <lineage>
        <taxon>Eukaryota</taxon>
        <taxon>Fungi</taxon>
        <taxon>Dikarya</taxon>
        <taxon>Ascomycota</taxon>
        <taxon>Pezizomycotina</taxon>
        <taxon>Eurotiomycetes</taxon>
        <taxon>Eurotiomycetidae</taxon>
        <taxon>Onygenales</taxon>
        <taxon>Ascosphaeraceae</taxon>
        <taxon>Ascosphaera</taxon>
    </lineage>
</organism>
<dbReference type="PANTHER" id="PTHR23501">
    <property type="entry name" value="MAJOR FACILITATOR SUPERFAMILY"/>
    <property type="match status" value="1"/>
</dbReference>
<keyword evidence="3 6" id="KW-1133">Transmembrane helix</keyword>